<dbReference type="KEGG" id="hai:109389429"/>
<proteinExistence type="predicted"/>
<name>A0A8B7SCZ1_HIPAR</name>
<dbReference type="RefSeq" id="XP_019510483.1">
    <property type="nucleotide sequence ID" value="XM_019654938.1"/>
</dbReference>
<gene>
    <name evidence="2" type="primary">LOC109389429</name>
</gene>
<accession>A0A8B7SCZ1</accession>
<evidence type="ECO:0000313" key="1">
    <source>
        <dbReference type="Proteomes" id="UP000694851"/>
    </source>
</evidence>
<reference evidence="2" key="1">
    <citation type="submission" date="2025-08" db="UniProtKB">
        <authorList>
            <consortium name="RefSeq"/>
        </authorList>
    </citation>
    <scope>IDENTIFICATION</scope>
    <source>
        <tissue evidence="2">Muscle</tissue>
    </source>
</reference>
<keyword evidence="1" id="KW-1185">Reference proteome</keyword>
<dbReference type="GeneID" id="109389429"/>
<protein>
    <submittedName>
        <fullName evidence="2">Uncharacterized protein LOC109389429</fullName>
    </submittedName>
</protein>
<sequence>MGVDDDTRLLTSLKMQSSLLLSVDNRIGSVDETINNLEHINSWMNHDTTFESCVDKGEEKTQSVKESLQLQECPWCKEQLGILKELDGRSDVQASILHCNCHCGSIQEHRLLRFQKLLPLTEEESLPTGKKLGNRERSISEISLEVENIVKSQFSPGIYYTFPREPEEENKICAKAKLHFPCHTSKKDILIYRPTAKPLRDGPMGDKLPPGAHVLLGLSRSTTWPVPGQGRIEFVSVRMSHHLSFCFILVCVLDFPCSPALDKRYLSSESEVVS</sequence>
<dbReference type="AlphaFoldDB" id="A0A8B7SCZ1"/>
<organism evidence="1 2">
    <name type="scientific">Hipposideros armiger</name>
    <name type="common">Great Himalayan leaf-nosed bat</name>
    <dbReference type="NCBI Taxonomy" id="186990"/>
    <lineage>
        <taxon>Eukaryota</taxon>
        <taxon>Metazoa</taxon>
        <taxon>Chordata</taxon>
        <taxon>Craniata</taxon>
        <taxon>Vertebrata</taxon>
        <taxon>Euteleostomi</taxon>
        <taxon>Mammalia</taxon>
        <taxon>Eutheria</taxon>
        <taxon>Laurasiatheria</taxon>
        <taxon>Chiroptera</taxon>
        <taxon>Yinpterochiroptera</taxon>
        <taxon>Rhinolophoidea</taxon>
        <taxon>Hipposideridae</taxon>
        <taxon>Hipposideros</taxon>
    </lineage>
</organism>
<evidence type="ECO:0000313" key="2">
    <source>
        <dbReference type="RefSeq" id="XP_019510483.1"/>
    </source>
</evidence>
<dbReference type="Proteomes" id="UP000694851">
    <property type="component" value="Unplaced"/>
</dbReference>